<protein>
    <submittedName>
        <fullName evidence="10">ATP synthase subunit g, mitochondrial</fullName>
    </submittedName>
</protein>
<organism evidence="10 11">
    <name type="scientific">Erysiphe neolycopersici</name>
    <dbReference type="NCBI Taxonomy" id="212602"/>
    <lineage>
        <taxon>Eukaryota</taxon>
        <taxon>Fungi</taxon>
        <taxon>Dikarya</taxon>
        <taxon>Ascomycota</taxon>
        <taxon>Pezizomycotina</taxon>
        <taxon>Leotiomycetes</taxon>
        <taxon>Erysiphales</taxon>
        <taxon>Erysiphaceae</taxon>
        <taxon>Erysiphe</taxon>
    </lineage>
</organism>
<evidence type="ECO:0000256" key="8">
    <source>
        <dbReference type="ARBA" id="ARBA00023136"/>
    </source>
</evidence>
<keyword evidence="3" id="KW-0813">Transport</keyword>
<keyword evidence="5" id="KW-0375">Hydrogen ion transport</keyword>
<comment type="subcellular location">
    <subcellularLocation>
        <location evidence="1">Mitochondrion membrane</location>
    </subcellularLocation>
</comment>
<proteinExistence type="inferred from homology"/>
<dbReference type="GO" id="GO:0045259">
    <property type="term" value="C:proton-transporting ATP synthase complex"/>
    <property type="evidence" value="ECO:0007669"/>
    <property type="project" value="UniProtKB-KW"/>
</dbReference>
<evidence type="ECO:0000256" key="7">
    <source>
        <dbReference type="ARBA" id="ARBA00023128"/>
    </source>
</evidence>
<dbReference type="AlphaFoldDB" id="A0A420HPD7"/>
<dbReference type="GO" id="GO:0031966">
    <property type="term" value="C:mitochondrial membrane"/>
    <property type="evidence" value="ECO:0007669"/>
    <property type="project" value="UniProtKB-SubCell"/>
</dbReference>
<dbReference type="GO" id="GO:0015986">
    <property type="term" value="P:proton motive force-driven ATP synthesis"/>
    <property type="evidence" value="ECO:0007669"/>
    <property type="project" value="InterPro"/>
</dbReference>
<comment type="caution">
    <text evidence="10">The sequence shown here is derived from an EMBL/GenBank/DDBJ whole genome shotgun (WGS) entry which is preliminary data.</text>
</comment>
<keyword evidence="9" id="KW-0066">ATP synthesis</keyword>
<evidence type="ECO:0000313" key="10">
    <source>
        <dbReference type="EMBL" id="RKF59293.1"/>
    </source>
</evidence>
<evidence type="ECO:0000256" key="1">
    <source>
        <dbReference type="ARBA" id="ARBA00004325"/>
    </source>
</evidence>
<evidence type="ECO:0000313" key="11">
    <source>
        <dbReference type="Proteomes" id="UP000286134"/>
    </source>
</evidence>
<keyword evidence="8" id="KW-0472">Membrane</keyword>
<dbReference type="STRING" id="212602.A0A420HPD7"/>
<dbReference type="EMBL" id="MCFK01006128">
    <property type="protein sequence ID" value="RKF59293.1"/>
    <property type="molecule type" value="Genomic_DNA"/>
</dbReference>
<sequence>MSIMFSRLIRWHRPCNNFRGVIQRSMVRFESTVSQNATDSVKANSVSTATSKATDSLSRAASAAGPALKGVGKTLSSIGGQTGQVISLLQRHIPTTVYYTRVGLELSKLVFHGRNMVPPPLSTFQSYFQRLLRNPGSILSSISLKNPKEILQRARSLSSGELAYGMVLFAELLGFFTVGEIIGRFKLIGYNGEITHHH</sequence>
<dbReference type="OrthoDB" id="437at2759"/>
<keyword evidence="4" id="KW-0138">CF(0)</keyword>
<keyword evidence="6" id="KW-0406">Ion transport</keyword>
<keyword evidence="7" id="KW-0496">Mitochondrion</keyword>
<evidence type="ECO:0000256" key="9">
    <source>
        <dbReference type="ARBA" id="ARBA00023310"/>
    </source>
</evidence>
<dbReference type="InterPro" id="IPR006808">
    <property type="entry name" value="ATP_synth_F0_gsu_mt"/>
</dbReference>
<dbReference type="Pfam" id="PF04718">
    <property type="entry name" value="ATP-synt_G"/>
    <property type="match status" value="1"/>
</dbReference>
<reference evidence="10 11" key="1">
    <citation type="journal article" date="2018" name="BMC Genomics">
        <title>Comparative genome analyses reveal sequence features reflecting distinct modes of host-adaptation between dicot and monocot powdery mildew.</title>
        <authorList>
            <person name="Wu Y."/>
            <person name="Ma X."/>
            <person name="Pan Z."/>
            <person name="Kale S.D."/>
            <person name="Song Y."/>
            <person name="King H."/>
            <person name="Zhang Q."/>
            <person name="Presley C."/>
            <person name="Deng X."/>
            <person name="Wei C.I."/>
            <person name="Xiao S."/>
        </authorList>
    </citation>
    <scope>NUCLEOTIDE SEQUENCE [LARGE SCALE GENOMIC DNA]</scope>
    <source>
        <strain evidence="10">UMSG2</strain>
    </source>
</reference>
<name>A0A420HPD7_9PEZI</name>
<keyword evidence="11" id="KW-1185">Reference proteome</keyword>
<evidence type="ECO:0000256" key="6">
    <source>
        <dbReference type="ARBA" id="ARBA00023065"/>
    </source>
</evidence>
<evidence type="ECO:0000256" key="2">
    <source>
        <dbReference type="ARBA" id="ARBA00005699"/>
    </source>
</evidence>
<evidence type="ECO:0000256" key="4">
    <source>
        <dbReference type="ARBA" id="ARBA00022547"/>
    </source>
</evidence>
<dbReference type="GO" id="GO:0015078">
    <property type="term" value="F:proton transmembrane transporter activity"/>
    <property type="evidence" value="ECO:0007669"/>
    <property type="project" value="InterPro"/>
</dbReference>
<gene>
    <name evidence="10" type="ORF">OnM2_061026</name>
</gene>
<accession>A0A420HPD7</accession>
<evidence type="ECO:0000256" key="3">
    <source>
        <dbReference type="ARBA" id="ARBA00022448"/>
    </source>
</evidence>
<evidence type="ECO:0000256" key="5">
    <source>
        <dbReference type="ARBA" id="ARBA00022781"/>
    </source>
</evidence>
<dbReference type="Proteomes" id="UP000286134">
    <property type="component" value="Unassembled WGS sequence"/>
</dbReference>
<comment type="similarity">
    <text evidence="2">Belongs to the ATPase g subunit family.</text>
</comment>